<organism evidence="11 12">
    <name type="scientific">Trametes cubensis</name>
    <dbReference type="NCBI Taxonomy" id="1111947"/>
    <lineage>
        <taxon>Eukaryota</taxon>
        <taxon>Fungi</taxon>
        <taxon>Dikarya</taxon>
        <taxon>Basidiomycota</taxon>
        <taxon>Agaricomycotina</taxon>
        <taxon>Agaricomycetes</taxon>
        <taxon>Polyporales</taxon>
        <taxon>Polyporaceae</taxon>
        <taxon>Trametes</taxon>
    </lineage>
</organism>
<evidence type="ECO:0000256" key="8">
    <source>
        <dbReference type="PIRSR" id="PIRSR602401-1"/>
    </source>
</evidence>
<dbReference type="InterPro" id="IPR036396">
    <property type="entry name" value="Cyt_P450_sf"/>
</dbReference>
<dbReference type="SUPFAM" id="SSF48264">
    <property type="entry name" value="Cytochrome P450"/>
    <property type="match status" value="1"/>
</dbReference>
<evidence type="ECO:0000256" key="9">
    <source>
        <dbReference type="SAM" id="MobiDB-lite"/>
    </source>
</evidence>
<comment type="caution">
    <text evidence="11">The sequence shown here is derived from an EMBL/GenBank/DDBJ whole genome shotgun (WGS) entry which is preliminary data.</text>
</comment>
<comment type="similarity">
    <text evidence="2">Belongs to the cytochrome P450 family.</text>
</comment>
<feature type="transmembrane region" description="Helical" evidence="10">
    <location>
        <begin position="322"/>
        <end position="347"/>
    </location>
</feature>
<dbReference type="PANTHER" id="PTHR24286">
    <property type="entry name" value="CYTOCHROME P450 26"/>
    <property type="match status" value="1"/>
</dbReference>
<gene>
    <name evidence="11" type="ORF">ONZ51_g13323</name>
</gene>
<dbReference type="EMBL" id="JAPEVG010001110">
    <property type="protein sequence ID" value="KAJ8453928.1"/>
    <property type="molecule type" value="Genomic_DNA"/>
</dbReference>
<proteinExistence type="inferred from homology"/>
<evidence type="ECO:0000313" key="12">
    <source>
        <dbReference type="Proteomes" id="UP001215151"/>
    </source>
</evidence>
<dbReference type="GO" id="GO:0005506">
    <property type="term" value="F:iron ion binding"/>
    <property type="evidence" value="ECO:0007669"/>
    <property type="project" value="InterPro"/>
</dbReference>
<evidence type="ECO:0000256" key="1">
    <source>
        <dbReference type="ARBA" id="ARBA00001971"/>
    </source>
</evidence>
<dbReference type="Pfam" id="PF00067">
    <property type="entry name" value="p450"/>
    <property type="match status" value="1"/>
</dbReference>
<dbReference type="PANTHER" id="PTHR24286:SF24">
    <property type="entry name" value="LANOSTEROL 14-ALPHA DEMETHYLASE"/>
    <property type="match status" value="1"/>
</dbReference>
<feature type="transmembrane region" description="Helical" evidence="10">
    <location>
        <begin position="20"/>
        <end position="42"/>
    </location>
</feature>
<keyword evidence="10" id="KW-1133">Transmembrane helix</keyword>
<reference evidence="11" key="1">
    <citation type="submission" date="2022-11" db="EMBL/GenBank/DDBJ databases">
        <title>Genome Sequence of Cubamyces cubensis.</title>
        <authorList>
            <person name="Buettner E."/>
        </authorList>
    </citation>
    <scope>NUCLEOTIDE SEQUENCE</scope>
    <source>
        <strain evidence="11">MPL-01</strain>
    </source>
</reference>
<dbReference type="InterPro" id="IPR001128">
    <property type="entry name" value="Cyt_P450"/>
</dbReference>
<sequence>MYPLGFLPFFCSLVPEWGAVAAALALPLLVLALWFYYAIVVARSPPSSSSSGYDGVDDAAPVHLPGSALAHILPFFHRRFDFINEGFQLAGQAIYQFSLLRSERRAAAYSAVAAARLRSVSCRARCGAWRVTPVIVLSGEAARRDFFQAKDLDLNAGFKFLSGAIPMMPGVTSDLEARRIALIHKRLAAAQTTDRLARLLPQIVEDSRRTMDTWGFSGTLDPFERLSELIFQTTVRCLAFTELADDADAVRRLKSLYDVLDTATTPATVLLPWLPGPSAVRKLLATKRIYDIIGTKLDERMQGGIARDDTPQMLIDAGDERLIIIGFIMGLLVAGARSTGTTASWLITFLSGHPLWKDKAAEEVRRLIAAHAGSGAAHVDAPSEPSTPSGTTSTSAPPSCQWHQQQRHHQPPPSHPHANGNTASSLSPLAATLSAIPLAAWETETPTLDALIRETLRVAEPHVAMRQYLPQSTASAGEKGGAPLYLGGKAVPPGAFVMYPFSDVHLSPEVYKDPWRWDPARAEMSLKAPYAYVGMGAGSTTCLGKRLATLELKLVTALFVLGFDELRAVDSKGAPLAELPRPNWNDILTCKPPAGSCYVRFGRTVGATAAAAATAVAPAPAPAPAASSPPPPASASM</sequence>
<evidence type="ECO:0008006" key="13">
    <source>
        <dbReference type="Google" id="ProtNLM"/>
    </source>
</evidence>
<keyword evidence="5" id="KW-0560">Oxidoreductase</keyword>
<evidence type="ECO:0000256" key="3">
    <source>
        <dbReference type="ARBA" id="ARBA00022617"/>
    </source>
</evidence>
<keyword evidence="10" id="KW-0812">Transmembrane</keyword>
<keyword evidence="7" id="KW-0503">Monooxygenase</keyword>
<evidence type="ECO:0000256" key="10">
    <source>
        <dbReference type="SAM" id="Phobius"/>
    </source>
</evidence>
<keyword evidence="3 8" id="KW-0349">Heme</keyword>
<evidence type="ECO:0000256" key="5">
    <source>
        <dbReference type="ARBA" id="ARBA00023002"/>
    </source>
</evidence>
<feature type="region of interest" description="Disordered" evidence="9">
    <location>
        <begin position="373"/>
        <end position="425"/>
    </location>
</feature>
<keyword evidence="4 8" id="KW-0479">Metal-binding</keyword>
<dbReference type="GO" id="GO:0004497">
    <property type="term" value="F:monooxygenase activity"/>
    <property type="evidence" value="ECO:0007669"/>
    <property type="project" value="UniProtKB-KW"/>
</dbReference>
<dbReference type="Proteomes" id="UP001215151">
    <property type="component" value="Unassembled WGS sequence"/>
</dbReference>
<feature type="compositionally biased region" description="Low complexity" evidence="9">
    <location>
        <begin position="382"/>
        <end position="404"/>
    </location>
</feature>
<dbReference type="Gene3D" id="1.10.630.10">
    <property type="entry name" value="Cytochrome P450"/>
    <property type="match status" value="2"/>
</dbReference>
<evidence type="ECO:0000256" key="2">
    <source>
        <dbReference type="ARBA" id="ARBA00010617"/>
    </source>
</evidence>
<dbReference type="PRINTS" id="PR00385">
    <property type="entry name" value="P450"/>
</dbReference>
<dbReference type="GO" id="GO:0016125">
    <property type="term" value="P:sterol metabolic process"/>
    <property type="evidence" value="ECO:0007669"/>
    <property type="project" value="TreeGrafter"/>
</dbReference>
<evidence type="ECO:0000256" key="6">
    <source>
        <dbReference type="ARBA" id="ARBA00023004"/>
    </source>
</evidence>
<name>A0AAD7X3Z2_9APHY</name>
<evidence type="ECO:0000256" key="7">
    <source>
        <dbReference type="ARBA" id="ARBA00023033"/>
    </source>
</evidence>
<dbReference type="InterPro" id="IPR002401">
    <property type="entry name" value="Cyt_P450_E_grp-I"/>
</dbReference>
<feature type="binding site" description="axial binding residue" evidence="8">
    <location>
        <position position="542"/>
    </location>
    <ligand>
        <name>heme</name>
        <dbReference type="ChEBI" id="CHEBI:30413"/>
    </ligand>
    <ligandPart>
        <name>Fe</name>
        <dbReference type="ChEBI" id="CHEBI:18248"/>
    </ligandPart>
</feature>
<keyword evidence="6 8" id="KW-0408">Iron</keyword>
<dbReference type="AlphaFoldDB" id="A0AAD7X3Z2"/>
<accession>A0AAD7X3Z2</accession>
<evidence type="ECO:0000313" key="11">
    <source>
        <dbReference type="EMBL" id="KAJ8453928.1"/>
    </source>
</evidence>
<protein>
    <recommendedName>
        <fullName evidence="13">Cytochrome P450</fullName>
    </recommendedName>
</protein>
<comment type="cofactor">
    <cofactor evidence="1 8">
        <name>heme</name>
        <dbReference type="ChEBI" id="CHEBI:30413"/>
    </cofactor>
</comment>
<keyword evidence="10" id="KW-0472">Membrane</keyword>
<keyword evidence="12" id="KW-1185">Reference proteome</keyword>
<dbReference type="PRINTS" id="PR00463">
    <property type="entry name" value="EP450I"/>
</dbReference>
<dbReference type="GO" id="GO:0020037">
    <property type="term" value="F:heme binding"/>
    <property type="evidence" value="ECO:0007669"/>
    <property type="project" value="InterPro"/>
</dbReference>
<dbReference type="GO" id="GO:0016705">
    <property type="term" value="F:oxidoreductase activity, acting on paired donors, with incorporation or reduction of molecular oxygen"/>
    <property type="evidence" value="ECO:0007669"/>
    <property type="project" value="InterPro"/>
</dbReference>
<evidence type="ECO:0000256" key="4">
    <source>
        <dbReference type="ARBA" id="ARBA00022723"/>
    </source>
</evidence>